<evidence type="ECO:0000259" key="8">
    <source>
        <dbReference type="PROSITE" id="PS50850"/>
    </source>
</evidence>
<dbReference type="GO" id="GO:0005886">
    <property type="term" value="C:plasma membrane"/>
    <property type="evidence" value="ECO:0007669"/>
    <property type="project" value="UniProtKB-SubCell"/>
</dbReference>
<feature type="transmembrane region" description="Helical" evidence="7">
    <location>
        <begin position="125"/>
        <end position="145"/>
    </location>
</feature>
<dbReference type="EMBL" id="CADCVU010000096">
    <property type="protein sequence ID" value="CAA9498363.1"/>
    <property type="molecule type" value="Genomic_DNA"/>
</dbReference>
<dbReference type="PROSITE" id="PS50850">
    <property type="entry name" value="MFS"/>
    <property type="match status" value="1"/>
</dbReference>
<dbReference type="Pfam" id="PF07690">
    <property type="entry name" value="MFS_1"/>
    <property type="match status" value="1"/>
</dbReference>
<sequence length="420" mass="41003">MPAARSQRSRGSSSSAPEASPVPREAWLRLAACTGAAALLQIDGTLITVALPQVGSALSVGAGPLAGVLTAYFVAYALALFPGGRLVDRLGSRQLALTGLGAFAAGALVGALAPSFEVLIGSRVLQGVGAGLVSPAALAGAVSAFPPERRGAALGIWGAGSGVANLIGPLLGGILTVAFGWRANWWALLPLSVAAAVAIWAVVPRTVRVDESPQLGGLRQRAVAAATLVATLTFTILIGTFFLAQQYLQEVQGLSALGAGSTLMFVAVLVAVAAPLAGRLADARGERLPALLGFAGAGLGLAVLGLGAVPLGGASALPLLGLVGLGLGLLFAPTSRAALNAVAESRHGRVSSVLSLGRLLGAAAGAGLAGVALAPGVTTANVRAALLAGAALCLVAGLPGAMALGTGSRSRSGAEPAPIG</sequence>
<feature type="transmembrane region" description="Helical" evidence="7">
    <location>
        <begin position="57"/>
        <end position="83"/>
    </location>
</feature>
<organism evidence="9">
    <name type="scientific">uncultured Solirubrobacterales bacterium</name>
    <dbReference type="NCBI Taxonomy" id="768556"/>
    <lineage>
        <taxon>Bacteria</taxon>
        <taxon>Bacillati</taxon>
        <taxon>Actinomycetota</taxon>
        <taxon>Thermoleophilia</taxon>
        <taxon>Solirubrobacterales</taxon>
        <taxon>environmental samples</taxon>
    </lineage>
</organism>
<keyword evidence="5 7" id="KW-0472">Membrane</keyword>
<feature type="transmembrane region" description="Helical" evidence="7">
    <location>
        <begin position="317"/>
        <end position="339"/>
    </location>
</feature>
<evidence type="ECO:0000256" key="6">
    <source>
        <dbReference type="SAM" id="MobiDB-lite"/>
    </source>
</evidence>
<dbReference type="PANTHER" id="PTHR42718:SF9">
    <property type="entry name" value="MAJOR FACILITATOR SUPERFAMILY MULTIDRUG TRANSPORTER MFSC"/>
    <property type="match status" value="1"/>
</dbReference>
<accession>A0A6J4SFT5</accession>
<dbReference type="InterPro" id="IPR011701">
    <property type="entry name" value="MFS"/>
</dbReference>
<feature type="transmembrane region" description="Helical" evidence="7">
    <location>
        <begin position="223"/>
        <end position="244"/>
    </location>
</feature>
<dbReference type="InterPro" id="IPR001958">
    <property type="entry name" value="Tet-R_TetA/multi-R_MdtG-like"/>
</dbReference>
<proteinExistence type="predicted"/>
<feature type="transmembrane region" description="Helical" evidence="7">
    <location>
        <begin position="256"/>
        <end position="278"/>
    </location>
</feature>
<feature type="region of interest" description="Disordered" evidence="6">
    <location>
        <begin position="1"/>
        <end position="20"/>
    </location>
</feature>
<evidence type="ECO:0000313" key="9">
    <source>
        <dbReference type="EMBL" id="CAA9498363.1"/>
    </source>
</evidence>
<dbReference type="InterPro" id="IPR020846">
    <property type="entry name" value="MFS_dom"/>
</dbReference>
<dbReference type="InterPro" id="IPR036259">
    <property type="entry name" value="MFS_trans_sf"/>
</dbReference>
<evidence type="ECO:0000256" key="5">
    <source>
        <dbReference type="ARBA" id="ARBA00023136"/>
    </source>
</evidence>
<feature type="transmembrane region" description="Helical" evidence="7">
    <location>
        <begin position="152"/>
        <end position="179"/>
    </location>
</feature>
<comment type="subcellular location">
    <subcellularLocation>
        <location evidence="1">Cell membrane</location>
        <topology evidence="1">Multi-pass membrane protein</topology>
    </subcellularLocation>
</comment>
<evidence type="ECO:0000256" key="3">
    <source>
        <dbReference type="ARBA" id="ARBA00022692"/>
    </source>
</evidence>
<feature type="transmembrane region" description="Helical" evidence="7">
    <location>
        <begin position="384"/>
        <end position="404"/>
    </location>
</feature>
<dbReference type="Gene3D" id="1.20.1250.20">
    <property type="entry name" value="MFS general substrate transporter like domains"/>
    <property type="match status" value="1"/>
</dbReference>
<dbReference type="AlphaFoldDB" id="A0A6J4SFT5"/>
<evidence type="ECO:0000256" key="4">
    <source>
        <dbReference type="ARBA" id="ARBA00022989"/>
    </source>
</evidence>
<protein>
    <submittedName>
        <fullName evidence="9">Uncharacterized MFS-type transporter</fullName>
    </submittedName>
</protein>
<dbReference type="PRINTS" id="PR01035">
    <property type="entry name" value="TCRTETA"/>
</dbReference>
<evidence type="ECO:0000256" key="7">
    <source>
        <dbReference type="SAM" id="Phobius"/>
    </source>
</evidence>
<dbReference type="SUPFAM" id="SSF103473">
    <property type="entry name" value="MFS general substrate transporter"/>
    <property type="match status" value="1"/>
</dbReference>
<gene>
    <name evidence="9" type="ORF">AVDCRST_MAG45-1132</name>
</gene>
<evidence type="ECO:0000256" key="1">
    <source>
        <dbReference type="ARBA" id="ARBA00004651"/>
    </source>
</evidence>
<name>A0A6J4SFT5_9ACTN</name>
<feature type="transmembrane region" description="Helical" evidence="7">
    <location>
        <begin position="95"/>
        <end position="113"/>
    </location>
</feature>
<keyword evidence="2" id="KW-0813">Transport</keyword>
<feature type="domain" description="Major facilitator superfamily (MFS) profile" evidence="8">
    <location>
        <begin position="29"/>
        <end position="408"/>
    </location>
</feature>
<keyword evidence="3 7" id="KW-0812">Transmembrane</keyword>
<feature type="transmembrane region" description="Helical" evidence="7">
    <location>
        <begin position="359"/>
        <end position="378"/>
    </location>
</feature>
<evidence type="ECO:0000256" key="2">
    <source>
        <dbReference type="ARBA" id="ARBA00022448"/>
    </source>
</evidence>
<dbReference type="GO" id="GO:0022857">
    <property type="term" value="F:transmembrane transporter activity"/>
    <property type="evidence" value="ECO:0007669"/>
    <property type="project" value="InterPro"/>
</dbReference>
<reference evidence="9" key="1">
    <citation type="submission" date="2020-02" db="EMBL/GenBank/DDBJ databases">
        <authorList>
            <person name="Meier V. D."/>
        </authorList>
    </citation>
    <scope>NUCLEOTIDE SEQUENCE</scope>
    <source>
        <strain evidence="9">AVDCRST_MAG45</strain>
    </source>
</reference>
<dbReference type="PANTHER" id="PTHR42718">
    <property type="entry name" value="MAJOR FACILITATOR SUPERFAMILY MULTIDRUG TRANSPORTER MFSC"/>
    <property type="match status" value="1"/>
</dbReference>
<keyword evidence="4 7" id="KW-1133">Transmembrane helix</keyword>
<feature type="transmembrane region" description="Helical" evidence="7">
    <location>
        <begin position="290"/>
        <end position="311"/>
    </location>
</feature>
<feature type="transmembrane region" description="Helical" evidence="7">
    <location>
        <begin position="185"/>
        <end position="203"/>
    </location>
</feature>
<feature type="transmembrane region" description="Helical" evidence="7">
    <location>
        <begin position="30"/>
        <end position="51"/>
    </location>
</feature>